<dbReference type="Pfam" id="PF00753">
    <property type="entry name" value="Lactamase_B"/>
    <property type="match status" value="1"/>
</dbReference>
<evidence type="ECO:0000313" key="3">
    <source>
        <dbReference type="Proteomes" id="UP000295674"/>
    </source>
</evidence>
<dbReference type="PANTHER" id="PTHR42951:SF4">
    <property type="entry name" value="ACYL-COENZYME A THIOESTERASE MBLAC2"/>
    <property type="match status" value="1"/>
</dbReference>
<protein>
    <submittedName>
        <fullName evidence="2">MBL fold metallo-hydrolase</fullName>
    </submittedName>
</protein>
<dbReference type="InterPro" id="IPR050855">
    <property type="entry name" value="NDM-1-like"/>
</dbReference>
<dbReference type="EMBL" id="SMKS01000029">
    <property type="protein sequence ID" value="TDD04592.1"/>
    <property type="molecule type" value="Genomic_DNA"/>
</dbReference>
<evidence type="ECO:0000259" key="1">
    <source>
        <dbReference type="SMART" id="SM00849"/>
    </source>
</evidence>
<dbReference type="SUPFAM" id="SSF56281">
    <property type="entry name" value="Metallo-hydrolase/oxidoreductase"/>
    <property type="match status" value="1"/>
</dbReference>
<dbReference type="OrthoDB" id="2273115at2"/>
<dbReference type="RefSeq" id="WP_132675999.1">
    <property type="nucleotide sequence ID" value="NZ_SMKS01000029.1"/>
</dbReference>
<comment type="caution">
    <text evidence="2">The sequence shown here is derived from an EMBL/GenBank/DDBJ whole genome shotgun (WGS) entry which is preliminary data.</text>
</comment>
<name>A0A4R4VGQ8_9PSEU</name>
<reference evidence="2 3" key="1">
    <citation type="submission" date="2019-03" db="EMBL/GenBank/DDBJ databases">
        <title>Draft genome sequences of novel Actinobacteria.</title>
        <authorList>
            <person name="Sahin N."/>
            <person name="Ay H."/>
            <person name="Saygin H."/>
        </authorList>
    </citation>
    <scope>NUCLEOTIDE SEQUENCE [LARGE SCALE GENOMIC DNA]</scope>
    <source>
        <strain evidence="2 3">16K309</strain>
    </source>
</reference>
<feature type="domain" description="Metallo-beta-lactamase" evidence="1">
    <location>
        <begin position="21"/>
        <end position="210"/>
    </location>
</feature>
<evidence type="ECO:0000313" key="2">
    <source>
        <dbReference type="EMBL" id="TDD04592.1"/>
    </source>
</evidence>
<dbReference type="Gene3D" id="3.60.15.10">
    <property type="entry name" value="Ribonuclease Z/Hydroxyacylglutathione hydrolase-like"/>
    <property type="match status" value="1"/>
</dbReference>
<dbReference type="PANTHER" id="PTHR42951">
    <property type="entry name" value="METALLO-BETA-LACTAMASE DOMAIN-CONTAINING"/>
    <property type="match status" value="1"/>
</dbReference>
<accession>A0A4R4VGQ8</accession>
<sequence length="258" mass="27883">MSNGWIEVAERVFARRHAELDLTTGLVVGDEAALLIDTRGDHRQGAELAEAVHQITRAPLRIALTHGHFDHCFGTSAFLPAPVWAHHRCPDFLDRTASAQREHWVEHYREQGDPDTADALAASTPAPPDHLVTDAAELDLGGRAVRLHHPGLGHTDHDLVVEVPDAAVVFAGDLVEQGAPPDFENAHPQHWPAAVEALLALNPTTVVPGHGIPVTPDFVRAQHAELTLLAEVCRGRLPAARSPFPDDTTRVALGRSAQ</sequence>
<dbReference type="AlphaFoldDB" id="A0A4R4VGQ8"/>
<organism evidence="2 3">
    <name type="scientific">Saccharopolyspora terrae</name>
    <dbReference type="NCBI Taxonomy" id="2530384"/>
    <lineage>
        <taxon>Bacteria</taxon>
        <taxon>Bacillati</taxon>
        <taxon>Actinomycetota</taxon>
        <taxon>Actinomycetes</taxon>
        <taxon>Pseudonocardiales</taxon>
        <taxon>Pseudonocardiaceae</taxon>
        <taxon>Saccharopolyspora</taxon>
    </lineage>
</organism>
<dbReference type="Proteomes" id="UP000295674">
    <property type="component" value="Unassembled WGS sequence"/>
</dbReference>
<keyword evidence="3" id="KW-1185">Reference proteome</keyword>
<dbReference type="CDD" id="cd16282">
    <property type="entry name" value="metallo-hydrolase-like_MBL-fold"/>
    <property type="match status" value="1"/>
</dbReference>
<dbReference type="GO" id="GO:0016787">
    <property type="term" value="F:hydrolase activity"/>
    <property type="evidence" value="ECO:0007669"/>
    <property type="project" value="UniProtKB-KW"/>
</dbReference>
<dbReference type="InterPro" id="IPR036866">
    <property type="entry name" value="RibonucZ/Hydroxyglut_hydro"/>
</dbReference>
<keyword evidence="2" id="KW-0378">Hydrolase</keyword>
<dbReference type="InterPro" id="IPR001279">
    <property type="entry name" value="Metallo-B-lactamas"/>
</dbReference>
<dbReference type="SMART" id="SM00849">
    <property type="entry name" value="Lactamase_B"/>
    <property type="match status" value="1"/>
</dbReference>
<gene>
    <name evidence="2" type="ORF">E1181_17260</name>
</gene>
<proteinExistence type="predicted"/>